<proteinExistence type="predicted"/>
<dbReference type="PROSITE" id="PS51257">
    <property type="entry name" value="PROKAR_LIPOPROTEIN"/>
    <property type="match status" value="1"/>
</dbReference>
<gene>
    <name evidence="1" type="ordered locus">Pedsa_0781</name>
</gene>
<accession>F0S956</accession>
<reference evidence="1 2" key="1">
    <citation type="journal article" date="2011" name="Stand. Genomic Sci.">
        <title>Complete genome sequence of the gliding, heparinolytic Pedobacter saltans type strain (113).</title>
        <authorList>
            <person name="Liolios K."/>
            <person name="Sikorski J."/>
            <person name="Lu M."/>
            <person name="Nolan M."/>
            <person name="Lapidus A."/>
            <person name="Lucas S."/>
            <person name="Hammon N."/>
            <person name="Deshpande S."/>
            <person name="Cheng J.F."/>
            <person name="Tapia R."/>
            <person name="Han C."/>
            <person name="Goodwin L."/>
            <person name="Pitluck S."/>
            <person name="Huntemann M."/>
            <person name="Ivanova N."/>
            <person name="Pagani I."/>
            <person name="Mavromatis K."/>
            <person name="Ovchinikova G."/>
            <person name="Pati A."/>
            <person name="Chen A."/>
            <person name="Palaniappan K."/>
            <person name="Land M."/>
            <person name="Hauser L."/>
            <person name="Brambilla E.M."/>
            <person name="Kotsyurbenko O."/>
            <person name="Rohde M."/>
            <person name="Tindall B.J."/>
            <person name="Abt B."/>
            <person name="Goker M."/>
            <person name="Detter J.C."/>
            <person name="Woyke T."/>
            <person name="Bristow J."/>
            <person name="Eisen J.A."/>
            <person name="Markowitz V."/>
            <person name="Hugenholtz P."/>
            <person name="Klenk H.P."/>
            <person name="Kyrpides N.C."/>
        </authorList>
    </citation>
    <scope>NUCLEOTIDE SEQUENCE [LARGE SCALE GENOMIC DNA]</scope>
    <source>
        <strain evidence="2">ATCC 51119 / DSM 12145 / JCM 21818 / LMG 10337 / NBRC 100064 / NCIMB 13643</strain>
    </source>
</reference>
<organism evidence="1 2">
    <name type="scientific">Pseudopedobacter saltans (strain ATCC 51119 / DSM 12145 / JCM 21818 / CCUG 39354 / LMG 10337 / NBRC 100064 / NCIMB 13643)</name>
    <name type="common">Pedobacter saltans</name>
    <dbReference type="NCBI Taxonomy" id="762903"/>
    <lineage>
        <taxon>Bacteria</taxon>
        <taxon>Pseudomonadati</taxon>
        <taxon>Bacteroidota</taxon>
        <taxon>Sphingobacteriia</taxon>
        <taxon>Sphingobacteriales</taxon>
        <taxon>Sphingobacteriaceae</taxon>
        <taxon>Pseudopedobacter</taxon>
    </lineage>
</organism>
<keyword evidence="2" id="KW-1185">Reference proteome</keyword>
<reference evidence="2" key="2">
    <citation type="submission" date="2011-02" db="EMBL/GenBank/DDBJ databases">
        <title>The complete genome of Pedobacter saltans DSM 12145.</title>
        <authorList>
            <consortium name="US DOE Joint Genome Institute (JGI-PGF)"/>
            <person name="Lucas S."/>
            <person name="Copeland A."/>
            <person name="Lapidus A."/>
            <person name="Bruce D."/>
            <person name="Goodwin L."/>
            <person name="Pitluck S."/>
            <person name="Kyrpides N."/>
            <person name="Mavromatis K."/>
            <person name="Pagani I."/>
            <person name="Ivanova N."/>
            <person name="Ovchinnikova G."/>
            <person name="Lu M."/>
            <person name="Detter J.C."/>
            <person name="Han C."/>
            <person name="Land M."/>
            <person name="Hauser L."/>
            <person name="Markowitz V."/>
            <person name="Cheng J.-F."/>
            <person name="Hugenholtz P."/>
            <person name="Woyke T."/>
            <person name="Wu D."/>
            <person name="Tindall B."/>
            <person name="Pomrenke H.G."/>
            <person name="Brambilla E."/>
            <person name="Klenk H.-P."/>
            <person name="Eisen J.A."/>
        </authorList>
    </citation>
    <scope>NUCLEOTIDE SEQUENCE [LARGE SCALE GENOMIC DNA]</scope>
    <source>
        <strain evidence="2">ATCC 51119 / DSM 12145 / JCM 21818 / LMG 10337 / NBRC 100064 / NCIMB 13643</strain>
    </source>
</reference>
<sequence>MIRRLLLILTISIFVLSCTKENNAPKRSLGFEFYPLKKGNIWVYDVDSTFYDKFYNGRSTNYVFQLKDSIADTYMSMVGDTVYRFERYKKTADSKVWTYQKTFTRSIHLRSAEENIDNQIFVRFIFPPKLGASWNGNSRNILEKQNYSVTKFPERLEIGNTMYDSVAVVQQSDEFNLIQEDIVSESYAKGIGLIKKEIRQIEKDISSGKIMHGTICTIDLNRFNRVP</sequence>
<dbReference type="AlphaFoldDB" id="F0S956"/>
<evidence type="ECO:0000313" key="2">
    <source>
        <dbReference type="Proteomes" id="UP000000310"/>
    </source>
</evidence>
<protein>
    <submittedName>
        <fullName evidence="1">Uncharacterized protein</fullName>
    </submittedName>
</protein>
<dbReference type="RefSeq" id="WP_013631855.1">
    <property type="nucleotide sequence ID" value="NC_015177.1"/>
</dbReference>
<dbReference type="HOGENOM" id="CLU_101314_0_0_10"/>
<evidence type="ECO:0000313" key="1">
    <source>
        <dbReference type="EMBL" id="ADY51354.1"/>
    </source>
</evidence>
<dbReference type="OrthoDB" id="1467525at2"/>
<dbReference type="eggNOG" id="ENOG503122S">
    <property type="taxonomic scope" value="Bacteria"/>
</dbReference>
<dbReference type="EMBL" id="CP002545">
    <property type="protein sequence ID" value="ADY51354.1"/>
    <property type="molecule type" value="Genomic_DNA"/>
</dbReference>
<dbReference type="STRING" id="762903.Pedsa_0781"/>
<dbReference type="Proteomes" id="UP000000310">
    <property type="component" value="Chromosome"/>
</dbReference>
<dbReference type="KEGG" id="psn:Pedsa_0781"/>
<name>F0S956_PSESL</name>